<sequence length="294" mass="34108">MAIIQFFILLKNSFYIFIFLSITNIKFCISSDLFKKPFIVAPEFIPWDEVSNFIILPRWNSDYDIDYIFNVDIYDEDDEGKLLQSLNELVSGRSLNSIKIKNLPRSHLYYFKFKINNEIVEELKIYGGVDVKNIYIASDKKIYKPGENVKIMALPIKKDGTLYTGPLVFSILDSRGVKIITQRRYGITNQNFYNYNFNIPKFNCTGRWTVLVHPLESSKILSHHFTTTIFVQDITLPLYNLFMNVKPINNEWMYEVNIIAKHSIGKDAKGSIEIEGMCSQTNNISLIGPKVSYK</sequence>
<organism evidence="4 5">
    <name type="scientific">Parastrongyloides trichosuri</name>
    <name type="common">Possum-specific nematode worm</name>
    <dbReference type="NCBI Taxonomy" id="131310"/>
    <lineage>
        <taxon>Eukaryota</taxon>
        <taxon>Metazoa</taxon>
        <taxon>Ecdysozoa</taxon>
        <taxon>Nematoda</taxon>
        <taxon>Chromadorea</taxon>
        <taxon>Rhabditida</taxon>
        <taxon>Tylenchina</taxon>
        <taxon>Panagrolaimomorpha</taxon>
        <taxon>Strongyloidoidea</taxon>
        <taxon>Strongyloididae</taxon>
        <taxon>Parastrongyloides</taxon>
    </lineage>
</organism>
<accession>A0A0N4Z177</accession>
<feature type="domain" description="Macroglobulin" evidence="3">
    <location>
        <begin position="134"/>
        <end position="218"/>
    </location>
</feature>
<dbReference type="Gene3D" id="2.60.40.1930">
    <property type="match status" value="1"/>
</dbReference>
<dbReference type="PANTHER" id="PTHR11412">
    <property type="entry name" value="MACROGLOBULIN / COMPLEMENT"/>
    <property type="match status" value="1"/>
</dbReference>
<evidence type="ECO:0000313" key="4">
    <source>
        <dbReference type="Proteomes" id="UP000038045"/>
    </source>
</evidence>
<evidence type="ECO:0000256" key="1">
    <source>
        <dbReference type="ARBA" id="ARBA00022729"/>
    </source>
</evidence>
<evidence type="ECO:0000259" key="3">
    <source>
        <dbReference type="Pfam" id="PF01835"/>
    </source>
</evidence>
<keyword evidence="1" id="KW-0732">Signal</keyword>
<evidence type="ECO:0000313" key="5">
    <source>
        <dbReference type="WBParaSite" id="PTRK_0000045200.1"/>
    </source>
</evidence>
<dbReference type="Proteomes" id="UP000038045">
    <property type="component" value="Unplaced"/>
</dbReference>
<dbReference type="InterPro" id="IPR050473">
    <property type="entry name" value="A2M/Complement_sys"/>
</dbReference>
<dbReference type="InterPro" id="IPR002890">
    <property type="entry name" value="MG2"/>
</dbReference>
<dbReference type="AlphaFoldDB" id="A0A0N4Z177"/>
<protein>
    <submittedName>
        <fullName evidence="5">MG2 domain-containing protein</fullName>
    </submittedName>
</protein>
<keyword evidence="2" id="KW-0882">Thioester bond</keyword>
<dbReference type="GO" id="GO:0004866">
    <property type="term" value="F:endopeptidase inhibitor activity"/>
    <property type="evidence" value="ECO:0007669"/>
    <property type="project" value="InterPro"/>
</dbReference>
<reference evidence="5" key="1">
    <citation type="submission" date="2017-02" db="UniProtKB">
        <authorList>
            <consortium name="WormBaseParasite"/>
        </authorList>
    </citation>
    <scope>IDENTIFICATION</scope>
</reference>
<proteinExistence type="predicted"/>
<dbReference type="STRING" id="131310.A0A0N4Z177"/>
<name>A0A0N4Z177_PARTI</name>
<dbReference type="Pfam" id="PF01835">
    <property type="entry name" value="MG2"/>
    <property type="match status" value="1"/>
</dbReference>
<evidence type="ECO:0000256" key="2">
    <source>
        <dbReference type="ARBA" id="ARBA00022966"/>
    </source>
</evidence>
<dbReference type="WBParaSite" id="PTRK_0000045200.1">
    <property type="protein sequence ID" value="PTRK_0000045200.1"/>
    <property type="gene ID" value="PTRK_0000045200"/>
</dbReference>
<keyword evidence="4" id="KW-1185">Reference proteome</keyword>
<dbReference type="PANTHER" id="PTHR11412:SF136">
    <property type="entry name" value="CD109 ANTIGEN"/>
    <property type="match status" value="1"/>
</dbReference>